<dbReference type="HAMAP" id="MF_01211">
    <property type="entry name" value="DHODB_Fe_S_bind"/>
    <property type="match status" value="1"/>
</dbReference>
<dbReference type="UniPathway" id="UPA00070">
    <property type="reaction ID" value="UER00945"/>
</dbReference>
<dbReference type="NCBIfam" id="NF000797">
    <property type="entry name" value="PRK00054.1-2"/>
    <property type="match status" value="1"/>
</dbReference>
<evidence type="ECO:0000256" key="2">
    <source>
        <dbReference type="ARBA" id="ARBA00022448"/>
    </source>
</evidence>
<dbReference type="PANTHER" id="PTHR43513">
    <property type="entry name" value="DIHYDROOROTATE DEHYDROGENASE B (NAD(+)), ELECTRON TRANSFER SUBUNIT"/>
    <property type="match status" value="1"/>
</dbReference>
<evidence type="ECO:0000256" key="11">
    <source>
        <dbReference type="HAMAP-Rule" id="MF_01211"/>
    </source>
</evidence>
<keyword evidence="4 11" id="KW-0001">2Fe-2S</keyword>
<accession>A0A2Z5Y2B7</accession>
<feature type="binding site" evidence="11 13">
    <location>
        <position position="230"/>
    </location>
    <ligand>
        <name>[2Fe-2S] cluster</name>
        <dbReference type="ChEBI" id="CHEBI:190135"/>
    </ligand>
</feature>
<evidence type="ECO:0000256" key="3">
    <source>
        <dbReference type="ARBA" id="ARBA00022630"/>
    </source>
</evidence>
<evidence type="ECO:0000256" key="8">
    <source>
        <dbReference type="ARBA" id="ARBA00022982"/>
    </source>
</evidence>
<feature type="binding site" evidence="11 12">
    <location>
        <begin position="68"/>
        <end position="70"/>
    </location>
    <ligand>
        <name>FAD</name>
        <dbReference type="ChEBI" id="CHEBI:57692"/>
    </ligand>
</feature>
<dbReference type="AlphaFoldDB" id="A0A2Z5Y2B7"/>
<dbReference type="GO" id="GO:0050660">
    <property type="term" value="F:flavin adenine dinucleotide binding"/>
    <property type="evidence" value="ECO:0007669"/>
    <property type="project" value="InterPro"/>
</dbReference>
<keyword evidence="10 11" id="KW-0411">Iron-sulfur</keyword>
<dbReference type="GO" id="GO:0051537">
    <property type="term" value="F:2 iron, 2 sulfur cluster binding"/>
    <property type="evidence" value="ECO:0007669"/>
    <property type="project" value="UniProtKB-KW"/>
</dbReference>
<dbReference type="PANTHER" id="PTHR43513:SF3">
    <property type="entry name" value="DIHYDROOROTATE DEHYDROGENASE B (NAD(+)), ELECTRON TRANSFER SUBUNIT-RELATED"/>
    <property type="match status" value="1"/>
</dbReference>
<comment type="cofactor">
    <cofactor evidence="11">
        <name>[2Fe-2S] cluster</name>
        <dbReference type="ChEBI" id="CHEBI:190135"/>
    </cofactor>
    <text evidence="11">Binds 1 [2Fe-2S] cluster per subunit.</text>
</comment>
<dbReference type="InterPro" id="IPR037117">
    <property type="entry name" value="Dihydroorotate_DH_ele_sf"/>
</dbReference>
<dbReference type="InterPro" id="IPR039261">
    <property type="entry name" value="FNR_nucleotide-bd"/>
</dbReference>
<dbReference type="InterPro" id="IPR019480">
    <property type="entry name" value="Dihydroorotate_DH_Fe-S-bd"/>
</dbReference>
<dbReference type="EMBL" id="AP018492">
    <property type="protein sequence ID" value="BBC60910.1"/>
    <property type="molecule type" value="Genomic_DNA"/>
</dbReference>
<dbReference type="GO" id="GO:0046872">
    <property type="term" value="F:metal ion binding"/>
    <property type="evidence" value="ECO:0007669"/>
    <property type="project" value="UniProtKB-KW"/>
</dbReference>
<protein>
    <recommendedName>
        <fullName evidence="11">Dihydroorotate dehydrogenase B (NAD(+)), electron transfer subunit</fullName>
    </recommendedName>
    <alternativeName>
        <fullName evidence="11">Dihydroorotate oxidase B, electron transfer subunit</fullName>
    </alternativeName>
</protein>
<keyword evidence="5 11" id="KW-0479">Metal-binding</keyword>
<comment type="cofactor">
    <cofactor evidence="11 12">
        <name>FAD</name>
        <dbReference type="ChEBI" id="CHEBI:57692"/>
    </cofactor>
    <text evidence="11 12">Binds 1 FAD per subunit.</text>
</comment>
<dbReference type="Pfam" id="PF00175">
    <property type="entry name" value="NAD_binding_1"/>
    <property type="match status" value="1"/>
</dbReference>
<dbReference type="Pfam" id="PF10418">
    <property type="entry name" value="DHODB_Fe-S_bind"/>
    <property type="match status" value="1"/>
</dbReference>
<organism evidence="15 16">
    <name type="scientific">Melissococcus plutonius</name>
    <dbReference type="NCBI Taxonomy" id="33970"/>
    <lineage>
        <taxon>Bacteria</taxon>
        <taxon>Bacillati</taxon>
        <taxon>Bacillota</taxon>
        <taxon>Bacilli</taxon>
        <taxon>Lactobacillales</taxon>
        <taxon>Enterococcaceae</taxon>
        <taxon>Melissococcus</taxon>
    </lineage>
</organism>
<dbReference type="SUPFAM" id="SSF63380">
    <property type="entry name" value="Riboflavin synthase domain-like"/>
    <property type="match status" value="1"/>
</dbReference>
<dbReference type="InterPro" id="IPR017938">
    <property type="entry name" value="Riboflavin_synthase-like_b-brl"/>
</dbReference>
<keyword evidence="9 11" id="KW-0408">Iron</keyword>
<dbReference type="GO" id="GO:0009055">
    <property type="term" value="F:electron transfer activity"/>
    <property type="evidence" value="ECO:0007669"/>
    <property type="project" value="UniProtKB-UniRule"/>
</dbReference>
<comment type="cofactor">
    <cofactor evidence="13">
        <name>[2Fe-2S] cluster</name>
        <dbReference type="ChEBI" id="CHEBI:190135"/>
    </cofactor>
    <text evidence="13">Binds 1 [2Fe-2S] cluster per subunit.</text>
</comment>
<dbReference type="InterPro" id="IPR001433">
    <property type="entry name" value="OxRdtase_FAD/NAD-bd"/>
</dbReference>
<dbReference type="RefSeq" id="WP_015694875.1">
    <property type="nucleotide sequence ID" value="NZ_AP018492.1"/>
</dbReference>
<dbReference type="GeneID" id="57043344"/>
<dbReference type="InterPro" id="IPR012165">
    <property type="entry name" value="Cyt_c3_hydrogenase_gsu"/>
</dbReference>
<dbReference type="Proteomes" id="UP000269226">
    <property type="component" value="Chromosome"/>
</dbReference>
<comment type="pathway">
    <text evidence="11">Pyrimidine metabolism; UMP biosynthesis via de novo pathway; orotate from (S)-dihydroorotate (NAD(+) route): step 1/1.</text>
</comment>
<dbReference type="PROSITE" id="PS51384">
    <property type="entry name" value="FAD_FR"/>
    <property type="match status" value="1"/>
</dbReference>
<reference evidence="15 16" key="1">
    <citation type="submission" date="2018-01" db="EMBL/GenBank/DDBJ databases">
        <title>Whole genome sequence of Melissococcus plutonius DAT561.</title>
        <authorList>
            <person name="Okumura K."/>
            <person name="Takamatsu D."/>
            <person name="Okura M."/>
        </authorList>
    </citation>
    <scope>NUCLEOTIDE SEQUENCE [LARGE SCALE GENOMIC DNA]</scope>
    <source>
        <strain evidence="15 16">DAT561</strain>
    </source>
</reference>
<name>A0A2Z5Y2B7_9ENTE</name>
<keyword evidence="8 11" id="KW-0249">Electron transport</keyword>
<evidence type="ECO:0000256" key="6">
    <source>
        <dbReference type="ARBA" id="ARBA00022827"/>
    </source>
</evidence>
<evidence type="ECO:0000256" key="13">
    <source>
        <dbReference type="PIRSR" id="PIRSR006816-2"/>
    </source>
</evidence>
<feature type="binding site" evidence="11 13">
    <location>
        <position position="247"/>
    </location>
    <ligand>
        <name>[2Fe-2S] cluster</name>
        <dbReference type="ChEBI" id="CHEBI:190135"/>
    </ligand>
</feature>
<evidence type="ECO:0000256" key="10">
    <source>
        <dbReference type="ARBA" id="ARBA00023014"/>
    </source>
</evidence>
<dbReference type="Gene3D" id="2.40.30.10">
    <property type="entry name" value="Translation factors"/>
    <property type="match status" value="1"/>
</dbReference>
<evidence type="ECO:0000259" key="14">
    <source>
        <dbReference type="PROSITE" id="PS51384"/>
    </source>
</evidence>
<comment type="similarity">
    <text evidence="1 11">Belongs to the PyrK family.</text>
</comment>
<evidence type="ECO:0000256" key="1">
    <source>
        <dbReference type="ARBA" id="ARBA00006422"/>
    </source>
</evidence>
<feature type="domain" description="FAD-binding FR-type" evidence="14">
    <location>
        <begin position="1"/>
        <end position="100"/>
    </location>
</feature>
<feature type="binding site" evidence="11 12">
    <location>
        <begin position="51"/>
        <end position="54"/>
    </location>
    <ligand>
        <name>FAD</name>
        <dbReference type="ChEBI" id="CHEBI:57692"/>
    </ligand>
</feature>
<evidence type="ECO:0000256" key="7">
    <source>
        <dbReference type="ARBA" id="ARBA00022975"/>
    </source>
</evidence>
<dbReference type="GO" id="GO:0016491">
    <property type="term" value="F:oxidoreductase activity"/>
    <property type="evidence" value="ECO:0007669"/>
    <property type="project" value="UniProtKB-KW"/>
</dbReference>
<dbReference type="InterPro" id="IPR023455">
    <property type="entry name" value="Dihydroorotate_DHASE_ETsu"/>
</dbReference>
<dbReference type="CDD" id="cd06218">
    <property type="entry name" value="DHOD_e_trans"/>
    <property type="match status" value="1"/>
</dbReference>
<dbReference type="NCBIfam" id="NF000799">
    <property type="entry name" value="PRK00054.1-4"/>
    <property type="match status" value="1"/>
</dbReference>
<feature type="binding site" evidence="11 13">
    <location>
        <position position="222"/>
    </location>
    <ligand>
        <name>[2Fe-2S] cluster</name>
        <dbReference type="ChEBI" id="CHEBI:190135"/>
    </ligand>
</feature>
<keyword evidence="6 11" id="KW-0274">FAD</keyword>
<dbReference type="InterPro" id="IPR017927">
    <property type="entry name" value="FAD-bd_FR_type"/>
</dbReference>
<comment type="function">
    <text evidence="11">Responsible for channeling the electrons from the oxidation of dihydroorotate from the FMN redox center in the PyrD type B subunit to the ultimate electron acceptor NAD(+).</text>
</comment>
<evidence type="ECO:0000313" key="16">
    <source>
        <dbReference type="Proteomes" id="UP000269226"/>
    </source>
</evidence>
<dbReference type="InterPro" id="IPR050353">
    <property type="entry name" value="PyrK_electron_transfer"/>
</dbReference>
<keyword evidence="7 11" id="KW-0665">Pyrimidine biosynthesis</keyword>
<proteinExistence type="inferred from homology"/>
<keyword evidence="15" id="KW-0560">Oxidoreductase</keyword>
<dbReference type="Gene3D" id="2.10.240.10">
    <property type="entry name" value="Dihydroorotate dehydrogenase, electron transfer subunit"/>
    <property type="match status" value="1"/>
</dbReference>
<keyword evidence="3 11" id="KW-0285">Flavoprotein</keyword>
<feature type="binding site" evidence="11 12">
    <location>
        <begin position="75"/>
        <end position="76"/>
    </location>
    <ligand>
        <name>FAD</name>
        <dbReference type="ChEBI" id="CHEBI:57692"/>
    </ligand>
</feature>
<evidence type="ECO:0000313" key="15">
    <source>
        <dbReference type="EMBL" id="BBC60910.1"/>
    </source>
</evidence>
<evidence type="ECO:0000256" key="5">
    <source>
        <dbReference type="ARBA" id="ARBA00022723"/>
    </source>
</evidence>
<evidence type="ECO:0000256" key="12">
    <source>
        <dbReference type="PIRSR" id="PIRSR006816-1"/>
    </source>
</evidence>
<feature type="binding site" evidence="11 13">
    <location>
        <position position="227"/>
    </location>
    <ligand>
        <name>[2Fe-2S] cluster</name>
        <dbReference type="ChEBI" id="CHEBI:190135"/>
    </ligand>
</feature>
<comment type="subunit">
    <text evidence="11">Heterotetramer of 2 PyrK and 2 PyrD type B subunits.</text>
</comment>
<dbReference type="GO" id="GO:0044205">
    <property type="term" value="P:'de novo' UMP biosynthetic process"/>
    <property type="evidence" value="ECO:0007669"/>
    <property type="project" value="UniProtKB-UniRule"/>
</dbReference>
<evidence type="ECO:0000256" key="9">
    <source>
        <dbReference type="ARBA" id="ARBA00023004"/>
    </source>
</evidence>
<dbReference type="SUPFAM" id="SSF52343">
    <property type="entry name" value="Ferredoxin reductase-like, C-terminal NADP-linked domain"/>
    <property type="match status" value="1"/>
</dbReference>
<keyword evidence="2 11" id="KW-0813">Transport</keyword>
<dbReference type="Gene3D" id="3.40.50.80">
    <property type="entry name" value="Nucleotide-binding domain of ferredoxin-NADP reductase (FNR) module"/>
    <property type="match status" value="1"/>
</dbReference>
<evidence type="ECO:0000256" key="4">
    <source>
        <dbReference type="ARBA" id="ARBA00022714"/>
    </source>
</evidence>
<sequence>MKQEQMTVVLQKQLAPHIYQMTLTGELVKEMNMPGQFLHIKVPKADLLLRRPISLNQIDHEKNTCTIIYRTEGTGTKILSTLNANDKLDVMGPLGNGFKINGVNSGQIAFIVGGGIGIPPLYELSKQLTKRGVHVVHFLGYATKELIYFKEEFMNLGETQFATDDGTYGVEGNVGNLLAEASQTMFPDAIYACGPNGMLKTIVQLFPTLSNIFLSLEERMACGIGACNACVCPVQGDKTGTKSVKVCEDGPVFLANEVVL</sequence>
<dbReference type="PIRSF" id="PIRSF006816">
    <property type="entry name" value="Cyc3_hyd_g"/>
    <property type="match status" value="1"/>
</dbReference>
<gene>
    <name evidence="11" type="primary">pyrK</name>
    <name evidence="15" type="ORF">DAT561_0796</name>
</gene>